<feature type="region of interest" description="Disordered" evidence="1">
    <location>
        <begin position="1"/>
        <end position="38"/>
    </location>
</feature>
<accession>A0A0E9WIR2</accession>
<organism evidence="2">
    <name type="scientific">Anguilla anguilla</name>
    <name type="common">European freshwater eel</name>
    <name type="synonym">Muraena anguilla</name>
    <dbReference type="NCBI Taxonomy" id="7936"/>
    <lineage>
        <taxon>Eukaryota</taxon>
        <taxon>Metazoa</taxon>
        <taxon>Chordata</taxon>
        <taxon>Craniata</taxon>
        <taxon>Vertebrata</taxon>
        <taxon>Euteleostomi</taxon>
        <taxon>Actinopterygii</taxon>
        <taxon>Neopterygii</taxon>
        <taxon>Teleostei</taxon>
        <taxon>Anguilliformes</taxon>
        <taxon>Anguillidae</taxon>
        <taxon>Anguilla</taxon>
    </lineage>
</organism>
<evidence type="ECO:0000313" key="2">
    <source>
        <dbReference type="EMBL" id="JAH90274.1"/>
    </source>
</evidence>
<sequence length="38" mass="4216">MSVSPRVAQGDPEEWALGNPGFGRVREEFDGPAKKPRF</sequence>
<protein>
    <submittedName>
        <fullName evidence="2">Uncharacterized protein</fullName>
    </submittedName>
</protein>
<dbReference type="AlphaFoldDB" id="A0A0E9WIR2"/>
<evidence type="ECO:0000256" key="1">
    <source>
        <dbReference type="SAM" id="MobiDB-lite"/>
    </source>
</evidence>
<proteinExistence type="predicted"/>
<reference evidence="2" key="1">
    <citation type="submission" date="2014-11" db="EMBL/GenBank/DDBJ databases">
        <authorList>
            <person name="Amaro Gonzalez C."/>
        </authorList>
    </citation>
    <scope>NUCLEOTIDE SEQUENCE</scope>
</reference>
<reference evidence="2" key="2">
    <citation type="journal article" date="2015" name="Fish Shellfish Immunol.">
        <title>Early steps in the European eel (Anguilla anguilla)-Vibrio vulnificus interaction in the gills: Role of the RtxA13 toxin.</title>
        <authorList>
            <person name="Callol A."/>
            <person name="Pajuelo D."/>
            <person name="Ebbesson L."/>
            <person name="Teles M."/>
            <person name="MacKenzie S."/>
            <person name="Amaro C."/>
        </authorList>
    </citation>
    <scope>NUCLEOTIDE SEQUENCE</scope>
</reference>
<name>A0A0E9WIR2_ANGAN</name>
<feature type="compositionally biased region" description="Basic and acidic residues" evidence="1">
    <location>
        <begin position="24"/>
        <end position="38"/>
    </location>
</feature>
<dbReference type="EMBL" id="GBXM01018303">
    <property type="protein sequence ID" value="JAH90274.1"/>
    <property type="molecule type" value="Transcribed_RNA"/>
</dbReference>